<reference evidence="11" key="1">
    <citation type="submission" date="2021-01" db="EMBL/GenBank/DDBJ databases">
        <authorList>
            <consortium name="Genoscope - CEA"/>
            <person name="William W."/>
        </authorList>
    </citation>
    <scope>NUCLEOTIDE SEQUENCE</scope>
</reference>
<dbReference type="EMBL" id="HG994360">
    <property type="protein sequence ID" value="CAF2083956.1"/>
    <property type="molecule type" value="Genomic_DNA"/>
</dbReference>
<evidence type="ECO:0000256" key="7">
    <source>
        <dbReference type="ARBA" id="ARBA00023316"/>
    </source>
</evidence>
<dbReference type="Pfam" id="PF17652">
    <property type="entry name" value="Glyco_hydro81C"/>
    <property type="match status" value="1"/>
</dbReference>
<accession>A0A816S646</accession>
<evidence type="ECO:0000256" key="6">
    <source>
        <dbReference type="ARBA" id="ARBA00023295"/>
    </source>
</evidence>
<evidence type="ECO:0000256" key="4">
    <source>
        <dbReference type="ARBA" id="ARBA00022801"/>
    </source>
</evidence>
<evidence type="ECO:0000256" key="5">
    <source>
        <dbReference type="ARBA" id="ARBA00023277"/>
    </source>
</evidence>
<dbReference type="Proteomes" id="UP001295469">
    <property type="component" value="Chromosome A06"/>
</dbReference>
<dbReference type="Pfam" id="PF03639">
    <property type="entry name" value="Glyco_hydro_81"/>
    <property type="match status" value="1"/>
</dbReference>
<dbReference type="InterPro" id="IPR040451">
    <property type="entry name" value="GH81_N"/>
</dbReference>
<protein>
    <recommendedName>
        <fullName evidence="3">glucan endo-1,3-beta-D-glucosidase</fullName>
        <ecNumber evidence="3">3.2.1.39</ecNumber>
    </recommendedName>
</protein>
<dbReference type="PANTHER" id="PTHR31983">
    <property type="entry name" value="ENDO-1,3(4)-BETA-GLUCANASE 1"/>
    <property type="match status" value="1"/>
</dbReference>
<evidence type="ECO:0000256" key="1">
    <source>
        <dbReference type="ARBA" id="ARBA00000382"/>
    </source>
</evidence>
<dbReference type="GO" id="GO:0042973">
    <property type="term" value="F:glucan endo-1,3-beta-D-glucosidase activity"/>
    <property type="evidence" value="ECO:0007669"/>
    <property type="project" value="UniProtKB-EC"/>
</dbReference>
<gene>
    <name evidence="11" type="ORF">DARMORV10_A06P14330.1</name>
</gene>
<organism evidence="11">
    <name type="scientific">Brassica napus</name>
    <name type="common">Rape</name>
    <dbReference type="NCBI Taxonomy" id="3708"/>
    <lineage>
        <taxon>Eukaryota</taxon>
        <taxon>Viridiplantae</taxon>
        <taxon>Streptophyta</taxon>
        <taxon>Embryophyta</taxon>
        <taxon>Tracheophyta</taxon>
        <taxon>Spermatophyta</taxon>
        <taxon>Magnoliopsida</taxon>
        <taxon>eudicotyledons</taxon>
        <taxon>Gunneridae</taxon>
        <taxon>Pentapetalae</taxon>
        <taxon>rosids</taxon>
        <taxon>malvids</taxon>
        <taxon>Brassicales</taxon>
        <taxon>Brassicaceae</taxon>
        <taxon>Brassiceae</taxon>
        <taxon>Brassica</taxon>
    </lineage>
</organism>
<keyword evidence="6" id="KW-0326">Glycosidase</keyword>
<proteinExistence type="inferred from homology"/>
<feature type="domain" description="Glycosyl hydrolase family 81 N-terminal" evidence="9">
    <location>
        <begin position="34"/>
        <end position="176"/>
    </location>
</feature>
<sequence length="435" mass="49862">MAQSKPKGDAPFRFPKCEASVLPDPSRFFSNHLLSNPLPTNSFFQNFTLGKDDQPEYFHPYLIKPAKSSLSISYPSLFHNSDFFHEVFKPDITISGSPIDQSSKQTHQISSFSDLGVNLDFPYSNLRFFLVRGSPFITFSVSCNKITISTSHEFVSFSGNSSCTKYTAKLNNNQTWPRRSPDARASSSSKAIVRISHRTRQNQIQKHRRRLNRCYRRFMGVKQDSSREEIISALIKDVIALNSSSPVSCWSYHYGKVISRAARLALIAEESTDQKMHEKITAYGDVHVVAVASMIMSLEIHASKMWWQVKEDDTIYPKEFTAKNRLVGVLWSTKRDSSLWFGDKEWKECRLGQQLLPLTPVSEVLFSDVKFVKQLVKWTLPALKRDGVQDGWKGFVYALESVYDKYEALQKIRGLHEFDDGNSLSNLLWWVHSRD</sequence>
<dbReference type="InterPro" id="IPR005200">
    <property type="entry name" value="Endo-beta-glucanase"/>
</dbReference>
<keyword evidence="7" id="KW-0961">Cell wall biogenesis/degradation</keyword>
<evidence type="ECO:0000259" key="9">
    <source>
        <dbReference type="Pfam" id="PF03639"/>
    </source>
</evidence>
<evidence type="ECO:0000259" key="10">
    <source>
        <dbReference type="Pfam" id="PF17652"/>
    </source>
</evidence>
<dbReference type="GO" id="GO:0052861">
    <property type="term" value="F:endo-1,3(4)-beta-glucanase activity"/>
    <property type="evidence" value="ECO:0007669"/>
    <property type="project" value="InterPro"/>
</dbReference>
<evidence type="ECO:0000256" key="2">
    <source>
        <dbReference type="ARBA" id="ARBA00010730"/>
    </source>
</evidence>
<evidence type="ECO:0000256" key="3">
    <source>
        <dbReference type="ARBA" id="ARBA00012780"/>
    </source>
</evidence>
<comment type="similarity">
    <text evidence="2">Belongs to the glycosyl hydrolase 81 family.</text>
</comment>
<keyword evidence="5" id="KW-0119">Carbohydrate metabolism</keyword>
<keyword evidence="4" id="KW-0378">Hydrolase</keyword>
<dbReference type="GO" id="GO:0000272">
    <property type="term" value="P:polysaccharide catabolic process"/>
    <property type="evidence" value="ECO:0007669"/>
    <property type="project" value="UniProtKB-KW"/>
</dbReference>
<dbReference type="EC" id="3.2.1.39" evidence="3"/>
<evidence type="ECO:0000256" key="8">
    <source>
        <dbReference type="ARBA" id="ARBA00023326"/>
    </source>
</evidence>
<feature type="domain" description="Glycosyl hydrolase family 81 C-terminal" evidence="10">
    <location>
        <begin position="282"/>
        <end position="430"/>
    </location>
</feature>
<dbReference type="PROSITE" id="PS52008">
    <property type="entry name" value="GH81"/>
    <property type="match status" value="1"/>
</dbReference>
<dbReference type="GO" id="GO:0071555">
    <property type="term" value="P:cell wall organization"/>
    <property type="evidence" value="ECO:0007669"/>
    <property type="project" value="UniProtKB-KW"/>
</dbReference>
<keyword evidence="8" id="KW-0624">Polysaccharide degradation</keyword>
<dbReference type="PANTHER" id="PTHR31983:SF0">
    <property type="entry name" value="GLUCAN ENDO-1,3-BETA-D-GLUCOSIDASE 2"/>
    <property type="match status" value="1"/>
</dbReference>
<dbReference type="InterPro" id="IPR040720">
    <property type="entry name" value="GH81_C"/>
</dbReference>
<name>A0A816S646_BRANA</name>
<comment type="catalytic activity">
    <reaction evidence="1">
        <text>Hydrolysis of (1-&gt;3)-beta-D-glucosidic linkages in (1-&gt;3)-beta-D-glucans.</text>
        <dbReference type="EC" id="3.2.1.39"/>
    </reaction>
</comment>
<dbReference type="Gene3D" id="2.70.98.30">
    <property type="entry name" value="Golgi alpha-mannosidase II, domain 4"/>
    <property type="match status" value="1"/>
</dbReference>
<evidence type="ECO:0000313" key="11">
    <source>
        <dbReference type="EMBL" id="CAF2083956.1"/>
    </source>
</evidence>
<dbReference type="AlphaFoldDB" id="A0A816S646"/>